<comment type="caution">
    <text evidence="3">The sequence shown here is derived from an EMBL/GenBank/DDBJ whole genome shotgun (WGS) entry which is preliminary data.</text>
</comment>
<feature type="transmembrane region" description="Helical" evidence="2">
    <location>
        <begin position="92"/>
        <end position="113"/>
    </location>
</feature>
<gene>
    <name evidence="3" type="ORF">CC1G_06095</name>
</gene>
<dbReference type="RefSeq" id="XP_001839905.2">
    <property type="nucleotide sequence ID" value="XM_001839853.2"/>
</dbReference>
<sequence length="150" mass="16142">MSDQEPPTPTSSPGESKGNGVHQHSALPRRGFTTDSVVTMESGVEEGKQFPPPPYQPEKFANYVVSAFYPLTVFIAALPIHQNNTLPKVGLIPHLLLTTTFCLCILSSVFLAINHVAQSITAISWCCALVGLWLSVQSFNIGSGEEALVC</sequence>
<dbReference type="Proteomes" id="UP000001861">
    <property type="component" value="Unassembled WGS sequence"/>
</dbReference>
<feature type="transmembrane region" description="Helical" evidence="2">
    <location>
        <begin position="60"/>
        <end position="80"/>
    </location>
</feature>
<keyword evidence="4" id="KW-1185">Reference proteome</keyword>
<keyword evidence="2" id="KW-1133">Transmembrane helix</keyword>
<proteinExistence type="predicted"/>
<name>A8PA53_COPC7</name>
<evidence type="ECO:0000313" key="4">
    <source>
        <dbReference type="Proteomes" id="UP000001861"/>
    </source>
</evidence>
<feature type="compositionally biased region" description="Pro residues" evidence="1">
    <location>
        <begin position="1"/>
        <end position="10"/>
    </location>
</feature>
<evidence type="ECO:0000256" key="2">
    <source>
        <dbReference type="SAM" id="Phobius"/>
    </source>
</evidence>
<feature type="region of interest" description="Disordered" evidence="1">
    <location>
        <begin position="1"/>
        <end position="32"/>
    </location>
</feature>
<accession>A8PA53</accession>
<dbReference type="InParanoid" id="A8PA53"/>
<organism evidence="3 4">
    <name type="scientific">Coprinopsis cinerea (strain Okayama-7 / 130 / ATCC MYA-4618 / FGSC 9003)</name>
    <name type="common">Inky cap fungus</name>
    <name type="synonym">Hormographiella aspergillata</name>
    <dbReference type="NCBI Taxonomy" id="240176"/>
    <lineage>
        <taxon>Eukaryota</taxon>
        <taxon>Fungi</taxon>
        <taxon>Dikarya</taxon>
        <taxon>Basidiomycota</taxon>
        <taxon>Agaricomycotina</taxon>
        <taxon>Agaricomycetes</taxon>
        <taxon>Agaricomycetidae</taxon>
        <taxon>Agaricales</taxon>
        <taxon>Agaricineae</taxon>
        <taxon>Psathyrellaceae</taxon>
        <taxon>Coprinopsis</taxon>
    </lineage>
</organism>
<reference evidence="3 4" key="1">
    <citation type="journal article" date="2010" name="Proc. Natl. Acad. Sci. U.S.A.">
        <title>Insights into evolution of multicellular fungi from the assembled chromosomes of the mushroom Coprinopsis cinerea (Coprinus cinereus).</title>
        <authorList>
            <person name="Stajich J.E."/>
            <person name="Wilke S.K."/>
            <person name="Ahren D."/>
            <person name="Au C.H."/>
            <person name="Birren B.W."/>
            <person name="Borodovsky M."/>
            <person name="Burns C."/>
            <person name="Canback B."/>
            <person name="Casselton L.A."/>
            <person name="Cheng C.K."/>
            <person name="Deng J."/>
            <person name="Dietrich F.S."/>
            <person name="Fargo D.C."/>
            <person name="Farman M.L."/>
            <person name="Gathman A.C."/>
            <person name="Goldberg J."/>
            <person name="Guigo R."/>
            <person name="Hoegger P.J."/>
            <person name="Hooker J.B."/>
            <person name="Huggins A."/>
            <person name="James T.Y."/>
            <person name="Kamada T."/>
            <person name="Kilaru S."/>
            <person name="Kodira C."/>
            <person name="Kues U."/>
            <person name="Kupfer D."/>
            <person name="Kwan H.S."/>
            <person name="Lomsadze A."/>
            <person name="Li W."/>
            <person name="Lilly W.W."/>
            <person name="Ma L.J."/>
            <person name="Mackey A.J."/>
            <person name="Manning G."/>
            <person name="Martin F."/>
            <person name="Muraguchi H."/>
            <person name="Natvig D.O."/>
            <person name="Palmerini H."/>
            <person name="Ramesh M.A."/>
            <person name="Rehmeyer C.J."/>
            <person name="Roe B.A."/>
            <person name="Shenoy N."/>
            <person name="Stanke M."/>
            <person name="Ter-Hovhannisyan V."/>
            <person name="Tunlid A."/>
            <person name="Velagapudi R."/>
            <person name="Vision T.J."/>
            <person name="Zeng Q."/>
            <person name="Zolan M.E."/>
            <person name="Pukkila P.J."/>
        </authorList>
    </citation>
    <scope>NUCLEOTIDE SEQUENCE [LARGE SCALE GENOMIC DNA]</scope>
    <source>
        <strain evidence="4">Okayama-7 / 130 / ATCC MYA-4618 / FGSC 9003</strain>
    </source>
</reference>
<dbReference type="GeneID" id="6016528"/>
<dbReference type="VEuPathDB" id="FungiDB:CC1G_06095"/>
<keyword evidence="2" id="KW-0812">Transmembrane</keyword>
<dbReference type="HOGENOM" id="CLU_1740432_0_0_1"/>
<evidence type="ECO:0000313" key="3">
    <source>
        <dbReference type="EMBL" id="EAU81884.2"/>
    </source>
</evidence>
<protein>
    <submittedName>
        <fullName evidence="3">Uncharacterized protein</fullName>
    </submittedName>
</protein>
<evidence type="ECO:0000256" key="1">
    <source>
        <dbReference type="SAM" id="MobiDB-lite"/>
    </source>
</evidence>
<feature type="transmembrane region" description="Helical" evidence="2">
    <location>
        <begin position="119"/>
        <end position="136"/>
    </location>
</feature>
<dbReference type="AlphaFoldDB" id="A8PA53"/>
<dbReference type="EMBL" id="AACS02000002">
    <property type="protein sequence ID" value="EAU81884.2"/>
    <property type="molecule type" value="Genomic_DNA"/>
</dbReference>
<dbReference type="KEGG" id="cci:CC1G_06095"/>
<keyword evidence="2" id="KW-0472">Membrane</keyword>